<dbReference type="RefSeq" id="WP_275684724.1">
    <property type="nucleotide sequence ID" value="NZ_JAJLJH010000009.1"/>
</dbReference>
<evidence type="ECO:0000313" key="3">
    <source>
        <dbReference type="EMBL" id="MCK9688679.1"/>
    </source>
</evidence>
<feature type="chain" id="PRO_5040936525" evidence="1">
    <location>
        <begin position="27"/>
        <end position="138"/>
    </location>
</feature>
<accession>A0A9X1YLT4</accession>
<gene>
    <name evidence="3" type="ORF">LPC04_23455</name>
</gene>
<protein>
    <submittedName>
        <fullName evidence="3">CHRD domain-containing protein</fullName>
    </submittedName>
</protein>
<feature type="signal peptide" evidence="1">
    <location>
        <begin position="1"/>
        <end position="26"/>
    </location>
</feature>
<dbReference type="SMART" id="SM00754">
    <property type="entry name" value="CHRD"/>
    <property type="match status" value="1"/>
</dbReference>
<dbReference type="Pfam" id="PF07452">
    <property type="entry name" value="CHRD"/>
    <property type="match status" value="1"/>
</dbReference>
<evidence type="ECO:0000256" key="1">
    <source>
        <dbReference type="SAM" id="SignalP"/>
    </source>
</evidence>
<reference evidence="3" key="1">
    <citation type="submission" date="2021-11" db="EMBL/GenBank/DDBJ databases">
        <title>BS-T2-15 a new species belonging to the Comamonadaceae family isolated from the soil of a French oak forest.</title>
        <authorList>
            <person name="Mieszkin S."/>
            <person name="Alain K."/>
        </authorList>
    </citation>
    <scope>NUCLEOTIDE SEQUENCE</scope>
    <source>
        <strain evidence="3">BS-T2-15</strain>
    </source>
</reference>
<dbReference type="AlphaFoldDB" id="A0A9X1YLT4"/>
<sequence length="138" mass="13855">MPIFRSNSIVAAVLLAGTLGMGSALAQDLRLTGAEETPPNTSTAVGTGSIRIDADGNVSGTISTPTIQGRAAHIHTGAPGTAGPPIITLSGGDPGTWTVPAGAKLTPEQMAAWKAGNLYVNVHTAEHPGGEVRAQLKP</sequence>
<keyword evidence="4" id="KW-1185">Reference proteome</keyword>
<feature type="domain" description="CHRD" evidence="2">
    <location>
        <begin position="27"/>
        <end position="138"/>
    </location>
</feature>
<evidence type="ECO:0000259" key="2">
    <source>
        <dbReference type="SMART" id="SM00754"/>
    </source>
</evidence>
<evidence type="ECO:0000313" key="4">
    <source>
        <dbReference type="Proteomes" id="UP001139353"/>
    </source>
</evidence>
<organism evidence="3 4">
    <name type="scientific">Scleromatobacter humisilvae</name>
    <dbReference type="NCBI Taxonomy" id="2897159"/>
    <lineage>
        <taxon>Bacteria</taxon>
        <taxon>Pseudomonadati</taxon>
        <taxon>Pseudomonadota</taxon>
        <taxon>Betaproteobacteria</taxon>
        <taxon>Burkholderiales</taxon>
        <taxon>Sphaerotilaceae</taxon>
        <taxon>Scleromatobacter</taxon>
    </lineage>
</organism>
<proteinExistence type="predicted"/>
<dbReference type="EMBL" id="JAJLJH010000009">
    <property type="protein sequence ID" value="MCK9688679.1"/>
    <property type="molecule type" value="Genomic_DNA"/>
</dbReference>
<comment type="caution">
    <text evidence="3">The sequence shown here is derived from an EMBL/GenBank/DDBJ whole genome shotgun (WGS) entry which is preliminary data.</text>
</comment>
<name>A0A9X1YLT4_9BURK</name>
<dbReference type="Proteomes" id="UP001139353">
    <property type="component" value="Unassembled WGS sequence"/>
</dbReference>
<dbReference type="InterPro" id="IPR010895">
    <property type="entry name" value="CHRD"/>
</dbReference>
<keyword evidence="1" id="KW-0732">Signal</keyword>